<keyword evidence="2" id="KW-1185">Reference proteome</keyword>
<organism evidence="1 2">
    <name type="scientific">Trichinella nativa</name>
    <dbReference type="NCBI Taxonomy" id="6335"/>
    <lineage>
        <taxon>Eukaryota</taxon>
        <taxon>Metazoa</taxon>
        <taxon>Ecdysozoa</taxon>
        <taxon>Nematoda</taxon>
        <taxon>Enoplea</taxon>
        <taxon>Dorylaimia</taxon>
        <taxon>Trichinellida</taxon>
        <taxon>Trichinellidae</taxon>
        <taxon>Trichinella</taxon>
    </lineage>
</organism>
<evidence type="ECO:0000313" key="1">
    <source>
        <dbReference type="EMBL" id="KRZ47500.1"/>
    </source>
</evidence>
<dbReference type="Proteomes" id="UP000054721">
    <property type="component" value="Unassembled WGS sequence"/>
</dbReference>
<comment type="caution">
    <text evidence="1">The sequence shown here is derived from an EMBL/GenBank/DDBJ whole genome shotgun (WGS) entry which is preliminary data.</text>
</comment>
<dbReference type="AlphaFoldDB" id="A0A0V1KKK0"/>
<evidence type="ECO:0000313" key="2">
    <source>
        <dbReference type="Proteomes" id="UP000054721"/>
    </source>
</evidence>
<proteinExistence type="predicted"/>
<reference evidence="1 2" key="1">
    <citation type="submission" date="2015-05" db="EMBL/GenBank/DDBJ databases">
        <title>Evolution of Trichinella species and genotypes.</title>
        <authorList>
            <person name="Korhonen P.K."/>
            <person name="Edoardo P."/>
            <person name="Giuseppe L.R."/>
            <person name="Gasser R.B."/>
        </authorList>
    </citation>
    <scope>NUCLEOTIDE SEQUENCE [LARGE SCALE GENOMIC DNA]</scope>
    <source>
        <strain evidence="1">ISS10</strain>
    </source>
</reference>
<accession>A0A0V1KKK0</accession>
<name>A0A0V1KKK0_9BILA</name>
<dbReference type="EMBL" id="JYDW01000736">
    <property type="protein sequence ID" value="KRZ47500.1"/>
    <property type="molecule type" value="Genomic_DNA"/>
</dbReference>
<gene>
    <name evidence="1" type="ORF">T02_7493</name>
</gene>
<sequence length="33" mass="4022">MENKCETNFKTLEESLQKGLRETCWKNIMKKEM</sequence>
<protein>
    <submittedName>
        <fullName evidence="1">Uncharacterized protein</fullName>
    </submittedName>
</protein>